<keyword evidence="2" id="KW-0805">Transcription regulation</keyword>
<dbReference type="InterPro" id="IPR028082">
    <property type="entry name" value="Peripla_BP_I"/>
</dbReference>
<dbReference type="InterPro" id="IPR010982">
    <property type="entry name" value="Lambda_DNA-bd_dom_sf"/>
</dbReference>
<evidence type="ECO:0000256" key="4">
    <source>
        <dbReference type="ARBA" id="ARBA00023163"/>
    </source>
</evidence>
<protein>
    <submittedName>
        <fullName evidence="6">LacI family transcriptional regulator</fullName>
    </submittedName>
</protein>
<organism evidence="6 7">
    <name type="scientific">Spelaeicoccus albus</name>
    <dbReference type="NCBI Taxonomy" id="1280376"/>
    <lineage>
        <taxon>Bacteria</taxon>
        <taxon>Bacillati</taxon>
        <taxon>Actinomycetota</taxon>
        <taxon>Actinomycetes</taxon>
        <taxon>Micrococcales</taxon>
        <taxon>Brevibacteriaceae</taxon>
        <taxon>Spelaeicoccus</taxon>
    </lineage>
</organism>
<feature type="domain" description="HTH lacI-type" evidence="5">
    <location>
        <begin position="2"/>
        <end position="56"/>
    </location>
</feature>
<evidence type="ECO:0000313" key="6">
    <source>
        <dbReference type="EMBL" id="NYI69421.1"/>
    </source>
</evidence>
<dbReference type="Proteomes" id="UP000539111">
    <property type="component" value="Unassembled WGS sequence"/>
</dbReference>
<accession>A0A7Z0D628</accession>
<dbReference type="Pfam" id="PF00356">
    <property type="entry name" value="LacI"/>
    <property type="match status" value="1"/>
</dbReference>
<keyword evidence="4" id="KW-0804">Transcription</keyword>
<dbReference type="PANTHER" id="PTHR30146">
    <property type="entry name" value="LACI-RELATED TRANSCRIPTIONAL REPRESSOR"/>
    <property type="match status" value="1"/>
</dbReference>
<evidence type="ECO:0000259" key="5">
    <source>
        <dbReference type="PROSITE" id="PS50932"/>
    </source>
</evidence>
<dbReference type="RefSeq" id="WP_179429650.1">
    <property type="nucleotide sequence ID" value="NZ_JACBZP010000001.1"/>
</dbReference>
<dbReference type="PANTHER" id="PTHR30146:SF148">
    <property type="entry name" value="HTH-TYPE TRANSCRIPTIONAL REPRESSOR PURR-RELATED"/>
    <property type="match status" value="1"/>
</dbReference>
<gene>
    <name evidence="6" type="ORF">BJY26_003727</name>
</gene>
<dbReference type="InterPro" id="IPR000843">
    <property type="entry name" value="HTH_LacI"/>
</dbReference>
<evidence type="ECO:0000256" key="1">
    <source>
        <dbReference type="ARBA" id="ARBA00022491"/>
    </source>
</evidence>
<keyword evidence="3" id="KW-0238">DNA-binding</keyword>
<name>A0A7Z0D628_9MICO</name>
<dbReference type="AlphaFoldDB" id="A0A7Z0D628"/>
<keyword evidence="7" id="KW-1185">Reference proteome</keyword>
<dbReference type="GO" id="GO:0000976">
    <property type="term" value="F:transcription cis-regulatory region binding"/>
    <property type="evidence" value="ECO:0007669"/>
    <property type="project" value="TreeGrafter"/>
</dbReference>
<dbReference type="SUPFAM" id="SSF53822">
    <property type="entry name" value="Periplasmic binding protein-like I"/>
    <property type="match status" value="1"/>
</dbReference>
<dbReference type="Pfam" id="PF13377">
    <property type="entry name" value="Peripla_BP_3"/>
    <property type="match status" value="1"/>
</dbReference>
<sequence length="327" mass="34784">MVKIGDVAAAADVSVATVSRTLNNNSTVDPALAERVRAAAESLGYRPNAVARNLRRRRTSVWALVITDIENPFYTAVARGVEDAARSNGYSVLLCNSDEDQEREARYLQVAAGEHVAGLILAPRNASTDVSELRAAGIPVVVVDRSCGAELDTVRTKSSEGARIATEHLLAEGWRRPACITGPADAETAEARHAGSVLAVDAHGTDDLTRHVSYDSEGGRAAAADLLDSDARPDAFFVANSMLALGVLGELRRRALRVGSDVGLVMFDDAPWARLLDPAISVVSQSAYEMGGRAGELLLDRLSGSGPAEPRNEYLPATLIVRESSRR</sequence>
<reference evidence="6 7" key="1">
    <citation type="submission" date="2020-07" db="EMBL/GenBank/DDBJ databases">
        <title>Sequencing the genomes of 1000 actinobacteria strains.</title>
        <authorList>
            <person name="Klenk H.-P."/>
        </authorList>
    </citation>
    <scope>NUCLEOTIDE SEQUENCE [LARGE SCALE GENOMIC DNA]</scope>
    <source>
        <strain evidence="6 7">DSM 26341</strain>
    </source>
</reference>
<keyword evidence="1" id="KW-0678">Repressor</keyword>
<proteinExistence type="predicted"/>
<dbReference type="Gene3D" id="3.40.50.2300">
    <property type="match status" value="2"/>
</dbReference>
<dbReference type="InterPro" id="IPR046335">
    <property type="entry name" value="LacI/GalR-like_sensor"/>
</dbReference>
<dbReference type="Gene3D" id="1.10.260.40">
    <property type="entry name" value="lambda repressor-like DNA-binding domains"/>
    <property type="match status" value="1"/>
</dbReference>
<evidence type="ECO:0000256" key="3">
    <source>
        <dbReference type="ARBA" id="ARBA00023125"/>
    </source>
</evidence>
<dbReference type="CDD" id="cd01392">
    <property type="entry name" value="HTH_LacI"/>
    <property type="match status" value="1"/>
</dbReference>
<dbReference type="PROSITE" id="PS50932">
    <property type="entry name" value="HTH_LACI_2"/>
    <property type="match status" value="1"/>
</dbReference>
<dbReference type="GO" id="GO:0003700">
    <property type="term" value="F:DNA-binding transcription factor activity"/>
    <property type="evidence" value="ECO:0007669"/>
    <property type="project" value="TreeGrafter"/>
</dbReference>
<dbReference type="SUPFAM" id="SSF47413">
    <property type="entry name" value="lambda repressor-like DNA-binding domains"/>
    <property type="match status" value="1"/>
</dbReference>
<comment type="caution">
    <text evidence="6">The sequence shown here is derived from an EMBL/GenBank/DDBJ whole genome shotgun (WGS) entry which is preliminary data.</text>
</comment>
<dbReference type="EMBL" id="JACBZP010000001">
    <property type="protein sequence ID" value="NYI69421.1"/>
    <property type="molecule type" value="Genomic_DNA"/>
</dbReference>
<evidence type="ECO:0000313" key="7">
    <source>
        <dbReference type="Proteomes" id="UP000539111"/>
    </source>
</evidence>
<evidence type="ECO:0000256" key="2">
    <source>
        <dbReference type="ARBA" id="ARBA00023015"/>
    </source>
</evidence>
<dbReference type="SMART" id="SM00354">
    <property type="entry name" value="HTH_LACI"/>
    <property type="match status" value="1"/>
</dbReference>